<dbReference type="InterPro" id="IPR001680">
    <property type="entry name" value="WD40_rpt"/>
</dbReference>
<name>A0A4Y9ZK04_9AGAM</name>
<dbReference type="PANTHER" id="PTHR44006:SF1">
    <property type="entry name" value="U5 SMALL NUCLEAR RIBONUCLEOPROTEIN 40 KDA PROTEIN"/>
    <property type="match status" value="1"/>
</dbReference>
<dbReference type="InterPro" id="IPR052234">
    <property type="entry name" value="U5_snRNP_Component"/>
</dbReference>
<dbReference type="PROSITE" id="PS50294">
    <property type="entry name" value="WD_REPEATS_REGION"/>
    <property type="match status" value="1"/>
</dbReference>
<evidence type="ECO:0000313" key="5">
    <source>
        <dbReference type="Proteomes" id="UP000298061"/>
    </source>
</evidence>
<dbReference type="Pfam" id="PF00400">
    <property type="entry name" value="WD40"/>
    <property type="match status" value="1"/>
</dbReference>
<evidence type="ECO:0000256" key="3">
    <source>
        <dbReference type="PROSITE-ProRule" id="PRU00221"/>
    </source>
</evidence>
<dbReference type="SUPFAM" id="SSF50978">
    <property type="entry name" value="WD40 repeat-like"/>
    <property type="match status" value="1"/>
</dbReference>
<dbReference type="Gene3D" id="2.130.10.10">
    <property type="entry name" value="YVTN repeat-like/Quinoprotein amine dehydrogenase"/>
    <property type="match status" value="2"/>
</dbReference>
<sequence length="288" mass="29563">MQAFAAGRLHKSTPTSLLILPPSGASTAGILVSSGLDFTVHLTSIPFPPAPTTAKAVPAELTPATSLRAHRRGVTSIVAIDSPSQQLLSGSKDGTLRLWDMTGRQVSAIASNGLSAVNALALPDNNSGSPVVYTALQNGIVELFDMRTRASAGRTATGTPLAAVAASESAHEVVAGGTDGVVHIWDARSLGQERMRWRRSEGSIEGVAVLPSASPALSRVLVGGEDGLPYIAQVGSGGSEKGSSSVSVEAELVFGDVEAVRCIRVRAVEGGSEVWMSGDGGVARRYVV</sequence>
<evidence type="ECO:0000256" key="1">
    <source>
        <dbReference type="ARBA" id="ARBA00022574"/>
    </source>
</evidence>
<dbReference type="EMBL" id="SFCI01001707">
    <property type="protein sequence ID" value="TFY75126.1"/>
    <property type="molecule type" value="Genomic_DNA"/>
</dbReference>
<keyword evidence="2" id="KW-0677">Repeat</keyword>
<evidence type="ECO:0000256" key="2">
    <source>
        <dbReference type="ARBA" id="ARBA00022737"/>
    </source>
</evidence>
<feature type="repeat" description="WD" evidence="3">
    <location>
        <begin position="67"/>
        <end position="109"/>
    </location>
</feature>
<reference evidence="4 5" key="1">
    <citation type="submission" date="2019-02" db="EMBL/GenBank/DDBJ databases">
        <title>Genome sequencing of the rare red list fungi Hericium alpestre (H. flagellum).</title>
        <authorList>
            <person name="Buettner E."/>
            <person name="Kellner H."/>
        </authorList>
    </citation>
    <scope>NUCLEOTIDE SEQUENCE [LARGE SCALE GENOMIC DNA]</scope>
    <source>
        <strain evidence="4 5">DSM 108284</strain>
    </source>
</reference>
<dbReference type="GO" id="GO:0003723">
    <property type="term" value="F:RNA binding"/>
    <property type="evidence" value="ECO:0007669"/>
    <property type="project" value="TreeGrafter"/>
</dbReference>
<keyword evidence="5" id="KW-1185">Reference proteome</keyword>
<dbReference type="PROSITE" id="PS00678">
    <property type="entry name" value="WD_REPEATS_1"/>
    <property type="match status" value="2"/>
</dbReference>
<dbReference type="InterPro" id="IPR019775">
    <property type="entry name" value="WD40_repeat_CS"/>
</dbReference>
<protein>
    <submittedName>
        <fullName evidence="4">Uncharacterized protein</fullName>
    </submittedName>
</protein>
<proteinExistence type="predicted"/>
<dbReference type="STRING" id="135208.A0A4Y9ZK04"/>
<dbReference type="PROSITE" id="PS50082">
    <property type="entry name" value="WD_REPEATS_2"/>
    <property type="match status" value="2"/>
</dbReference>
<dbReference type="InterPro" id="IPR015943">
    <property type="entry name" value="WD40/YVTN_repeat-like_dom_sf"/>
</dbReference>
<comment type="caution">
    <text evidence="4">The sequence shown here is derived from an EMBL/GenBank/DDBJ whole genome shotgun (WGS) entry which is preliminary data.</text>
</comment>
<dbReference type="AlphaFoldDB" id="A0A4Y9ZK04"/>
<keyword evidence="1 3" id="KW-0853">WD repeat</keyword>
<organism evidence="4 5">
    <name type="scientific">Hericium alpestre</name>
    <dbReference type="NCBI Taxonomy" id="135208"/>
    <lineage>
        <taxon>Eukaryota</taxon>
        <taxon>Fungi</taxon>
        <taxon>Dikarya</taxon>
        <taxon>Basidiomycota</taxon>
        <taxon>Agaricomycotina</taxon>
        <taxon>Agaricomycetes</taxon>
        <taxon>Russulales</taxon>
        <taxon>Hericiaceae</taxon>
        <taxon>Hericium</taxon>
    </lineage>
</organism>
<gene>
    <name evidence="4" type="ORF">EWM64_g8885</name>
</gene>
<dbReference type="GO" id="GO:0071013">
    <property type="term" value="C:catalytic step 2 spliceosome"/>
    <property type="evidence" value="ECO:0007669"/>
    <property type="project" value="TreeGrafter"/>
</dbReference>
<dbReference type="PANTHER" id="PTHR44006">
    <property type="entry name" value="U5 SMALL NUCLEAR RIBONUCLEOPROTEIN 40 KDA PROTEIN"/>
    <property type="match status" value="1"/>
</dbReference>
<dbReference type="OrthoDB" id="10257301at2759"/>
<dbReference type="InterPro" id="IPR036322">
    <property type="entry name" value="WD40_repeat_dom_sf"/>
</dbReference>
<evidence type="ECO:0000313" key="4">
    <source>
        <dbReference type="EMBL" id="TFY75126.1"/>
    </source>
</evidence>
<accession>A0A4Y9ZK04</accession>
<dbReference type="Proteomes" id="UP000298061">
    <property type="component" value="Unassembled WGS sequence"/>
</dbReference>
<feature type="repeat" description="WD" evidence="3">
    <location>
        <begin position="154"/>
        <end position="189"/>
    </location>
</feature>
<dbReference type="SMART" id="SM00320">
    <property type="entry name" value="WD40"/>
    <property type="match status" value="3"/>
</dbReference>